<gene>
    <name evidence="3" type="ORF">ACFPM4_17425</name>
</gene>
<reference evidence="4" key="1">
    <citation type="journal article" date="2019" name="Int. J. Syst. Evol. Microbiol.">
        <title>The Global Catalogue of Microorganisms (GCM) 10K type strain sequencing project: providing services to taxonomists for standard genome sequencing and annotation.</title>
        <authorList>
            <consortium name="The Broad Institute Genomics Platform"/>
            <consortium name="The Broad Institute Genome Sequencing Center for Infectious Disease"/>
            <person name="Wu L."/>
            <person name="Ma J."/>
        </authorList>
    </citation>
    <scope>NUCLEOTIDE SEQUENCE [LARGE SCALE GENOMIC DNA]</scope>
    <source>
        <strain evidence="4">CGMCC 1.12237</strain>
    </source>
</reference>
<name>A0ABW0LP68_9BACI</name>
<keyword evidence="1" id="KW-0472">Membrane</keyword>
<evidence type="ECO:0000256" key="1">
    <source>
        <dbReference type="SAM" id="Phobius"/>
    </source>
</evidence>
<dbReference type="InterPro" id="IPR003848">
    <property type="entry name" value="DUF218"/>
</dbReference>
<dbReference type="Gene3D" id="3.40.50.620">
    <property type="entry name" value="HUPs"/>
    <property type="match status" value="1"/>
</dbReference>
<dbReference type="PANTHER" id="PTHR30336:SF4">
    <property type="entry name" value="ENVELOPE BIOGENESIS FACTOR ELYC"/>
    <property type="match status" value="1"/>
</dbReference>
<evidence type="ECO:0000313" key="3">
    <source>
        <dbReference type="EMBL" id="MFC5466506.1"/>
    </source>
</evidence>
<dbReference type="Pfam" id="PF02698">
    <property type="entry name" value="DUF218"/>
    <property type="match status" value="1"/>
</dbReference>
<evidence type="ECO:0000313" key="4">
    <source>
        <dbReference type="Proteomes" id="UP001596147"/>
    </source>
</evidence>
<evidence type="ECO:0000259" key="2">
    <source>
        <dbReference type="Pfam" id="PF02698"/>
    </source>
</evidence>
<feature type="domain" description="DUF218" evidence="2">
    <location>
        <begin position="43"/>
        <end position="173"/>
    </location>
</feature>
<dbReference type="Proteomes" id="UP001596147">
    <property type="component" value="Unassembled WGS sequence"/>
</dbReference>
<dbReference type="EMBL" id="JBHSMC010000027">
    <property type="protein sequence ID" value="MFC5466506.1"/>
    <property type="molecule type" value="Genomic_DNA"/>
</dbReference>
<keyword evidence="4" id="KW-1185">Reference proteome</keyword>
<proteinExistence type="predicted"/>
<dbReference type="RefSeq" id="WP_382354648.1">
    <property type="nucleotide sequence ID" value="NZ_JBHSMC010000027.1"/>
</dbReference>
<sequence length="192" mass="21407">METLKKIIIILLIIIVLIVGFWMMTGEMIKSGKFPEARGKNEYAIILGAKVDGESPSLSLRYRLNAALHYAMDNPHVHLILSGGQGSGEQITEAEAMKRFLIDYGIDEERLIIEDKSTSTYENILFSKKLIPDSTDSITIITSDYHLARAKKIASNLGLEADVVAAETPDVVSFQLNVRERFALVKTYIFGK</sequence>
<feature type="transmembrane region" description="Helical" evidence="1">
    <location>
        <begin position="6"/>
        <end position="24"/>
    </location>
</feature>
<dbReference type="CDD" id="cd06259">
    <property type="entry name" value="YdcF-like"/>
    <property type="match status" value="1"/>
</dbReference>
<dbReference type="InterPro" id="IPR051599">
    <property type="entry name" value="Cell_Envelope_Assoc"/>
</dbReference>
<dbReference type="PANTHER" id="PTHR30336">
    <property type="entry name" value="INNER MEMBRANE PROTEIN, PROBABLE PERMEASE"/>
    <property type="match status" value="1"/>
</dbReference>
<keyword evidence="1" id="KW-0812">Transmembrane</keyword>
<dbReference type="InterPro" id="IPR014729">
    <property type="entry name" value="Rossmann-like_a/b/a_fold"/>
</dbReference>
<protein>
    <submittedName>
        <fullName evidence="3">YdcF family protein</fullName>
    </submittedName>
</protein>
<comment type="caution">
    <text evidence="3">The sequence shown here is derived from an EMBL/GenBank/DDBJ whole genome shotgun (WGS) entry which is preliminary data.</text>
</comment>
<organism evidence="3 4">
    <name type="scientific">Lederbergia graminis</name>
    <dbReference type="NCBI Taxonomy" id="735518"/>
    <lineage>
        <taxon>Bacteria</taxon>
        <taxon>Bacillati</taxon>
        <taxon>Bacillota</taxon>
        <taxon>Bacilli</taxon>
        <taxon>Bacillales</taxon>
        <taxon>Bacillaceae</taxon>
        <taxon>Lederbergia</taxon>
    </lineage>
</organism>
<accession>A0ABW0LP68</accession>
<keyword evidence="1" id="KW-1133">Transmembrane helix</keyword>